<dbReference type="PROSITE" id="PS51767">
    <property type="entry name" value="PEPTIDASE_A1"/>
    <property type="match status" value="1"/>
</dbReference>
<dbReference type="InterPro" id="IPR021109">
    <property type="entry name" value="Peptidase_aspartic_dom_sf"/>
</dbReference>
<dbReference type="SUPFAM" id="SSF50630">
    <property type="entry name" value="Acid proteases"/>
    <property type="match status" value="1"/>
</dbReference>
<dbReference type="Pfam" id="PF14543">
    <property type="entry name" value="TAXi_N"/>
    <property type="match status" value="1"/>
</dbReference>
<evidence type="ECO:0000256" key="1">
    <source>
        <dbReference type="ARBA" id="ARBA00007447"/>
    </source>
</evidence>
<feature type="domain" description="Peptidase A1" evidence="5">
    <location>
        <begin position="88"/>
        <end position="224"/>
    </location>
</feature>
<name>A0AAP0QJL0_9ROSI</name>
<gene>
    <name evidence="6" type="ORF">WN944_019580</name>
</gene>
<keyword evidence="7" id="KW-1185">Reference proteome</keyword>
<evidence type="ECO:0000259" key="5">
    <source>
        <dbReference type="PROSITE" id="PS51767"/>
    </source>
</evidence>
<dbReference type="GO" id="GO:0005576">
    <property type="term" value="C:extracellular region"/>
    <property type="evidence" value="ECO:0007669"/>
    <property type="project" value="TreeGrafter"/>
</dbReference>
<dbReference type="PANTHER" id="PTHR47967">
    <property type="entry name" value="OS07G0603500 PROTEIN-RELATED"/>
    <property type="match status" value="1"/>
</dbReference>
<evidence type="ECO:0000313" key="7">
    <source>
        <dbReference type="Proteomes" id="UP001428341"/>
    </source>
</evidence>
<accession>A0AAP0QJL0</accession>
<dbReference type="InterPro" id="IPR033121">
    <property type="entry name" value="PEPTIDASE_A1"/>
</dbReference>
<sequence length="224" mass="25328">MATVNALPISFLILCLSSVSITDAKGGCSLDLIRRDSPKSPFYNPDETHHQRVTKALKRSVNRVSHFDPVIITANTAQADIISSLGEYMMNISIGTPPVEILAIADTGSDLIWTQCKPSLSVTSKQLCSLILNSPRLTKIFLVTQGNALLMRDLPAKRKQLVNTRLRMAYIFLKWFDKRQACSFAQYNLSWQPKDFWLPKGWHRIRINLQIRSDSALQLEKLNN</sequence>
<comment type="caution">
    <text evidence="6">The sequence shown here is derived from an EMBL/GenBank/DDBJ whole genome shotgun (WGS) entry which is preliminary data.</text>
</comment>
<dbReference type="AlphaFoldDB" id="A0AAP0QJL0"/>
<evidence type="ECO:0000256" key="4">
    <source>
        <dbReference type="SAM" id="SignalP"/>
    </source>
</evidence>
<dbReference type="InterPro" id="IPR032861">
    <property type="entry name" value="TAXi_N"/>
</dbReference>
<comment type="similarity">
    <text evidence="1">Belongs to the peptidase A1 family.</text>
</comment>
<keyword evidence="3" id="KW-0378">Hydrolase</keyword>
<dbReference type="EMBL" id="JBCGBO010000007">
    <property type="protein sequence ID" value="KAK9188181.1"/>
    <property type="molecule type" value="Genomic_DNA"/>
</dbReference>
<keyword evidence="2" id="KW-0645">Protease</keyword>
<proteinExistence type="inferred from homology"/>
<feature type="chain" id="PRO_5042968175" description="Peptidase A1 domain-containing protein" evidence="4">
    <location>
        <begin position="25"/>
        <end position="224"/>
    </location>
</feature>
<dbReference type="Gene3D" id="2.40.70.10">
    <property type="entry name" value="Acid Proteases"/>
    <property type="match status" value="1"/>
</dbReference>
<protein>
    <recommendedName>
        <fullName evidence="5">Peptidase A1 domain-containing protein</fullName>
    </recommendedName>
</protein>
<evidence type="ECO:0000256" key="2">
    <source>
        <dbReference type="ARBA" id="ARBA00022670"/>
    </source>
</evidence>
<dbReference type="Proteomes" id="UP001428341">
    <property type="component" value="Unassembled WGS sequence"/>
</dbReference>
<evidence type="ECO:0000256" key="3">
    <source>
        <dbReference type="ARBA" id="ARBA00022801"/>
    </source>
</evidence>
<evidence type="ECO:0000313" key="6">
    <source>
        <dbReference type="EMBL" id="KAK9188181.1"/>
    </source>
</evidence>
<organism evidence="6 7">
    <name type="scientific">Citrus x changshan-huyou</name>
    <dbReference type="NCBI Taxonomy" id="2935761"/>
    <lineage>
        <taxon>Eukaryota</taxon>
        <taxon>Viridiplantae</taxon>
        <taxon>Streptophyta</taxon>
        <taxon>Embryophyta</taxon>
        <taxon>Tracheophyta</taxon>
        <taxon>Spermatophyta</taxon>
        <taxon>Magnoliopsida</taxon>
        <taxon>eudicotyledons</taxon>
        <taxon>Gunneridae</taxon>
        <taxon>Pentapetalae</taxon>
        <taxon>rosids</taxon>
        <taxon>malvids</taxon>
        <taxon>Sapindales</taxon>
        <taxon>Rutaceae</taxon>
        <taxon>Aurantioideae</taxon>
        <taxon>Citrus</taxon>
    </lineage>
</organism>
<dbReference type="PANTHER" id="PTHR47967:SF66">
    <property type="entry name" value="ASPARTIC PROTEINASE CDR1-RELATED"/>
    <property type="match status" value="1"/>
</dbReference>
<dbReference type="GO" id="GO:0008233">
    <property type="term" value="F:peptidase activity"/>
    <property type="evidence" value="ECO:0007669"/>
    <property type="project" value="UniProtKB-KW"/>
</dbReference>
<dbReference type="GO" id="GO:0006508">
    <property type="term" value="P:proteolysis"/>
    <property type="evidence" value="ECO:0007669"/>
    <property type="project" value="UniProtKB-KW"/>
</dbReference>
<reference evidence="6 7" key="1">
    <citation type="submission" date="2024-05" db="EMBL/GenBank/DDBJ databases">
        <title>Haplotype-resolved chromosome-level genome assembly of Huyou (Citrus changshanensis).</title>
        <authorList>
            <person name="Miao C."/>
            <person name="Chen W."/>
            <person name="Wu Y."/>
            <person name="Wang L."/>
            <person name="Zhao S."/>
            <person name="Grierson D."/>
            <person name="Xu C."/>
            <person name="Chen K."/>
        </authorList>
    </citation>
    <scope>NUCLEOTIDE SEQUENCE [LARGE SCALE GENOMIC DNA]</scope>
    <source>
        <strain evidence="6">01-14</strain>
        <tissue evidence="6">Leaf</tissue>
    </source>
</reference>
<dbReference type="InterPro" id="IPR051708">
    <property type="entry name" value="Plant_Aspart_Prot_A1"/>
</dbReference>
<keyword evidence="4" id="KW-0732">Signal</keyword>
<feature type="signal peptide" evidence="4">
    <location>
        <begin position="1"/>
        <end position="24"/>
    </location>
</feature>